<evidence type="ECO:0008006" key="3">
    <source>
        <dbReference type="Google" id="ProtNLM"/>
    </source>
</evidence>
<dbReference type="EMBL" id="MFZG01000022">
    <property type="protein sequence ID" value="OGK16551.1"/>
    <property type="molecule type" value="Genomic_DNA"/>
</dbReference>
<dbReference type="InterPro" id="IPR036412">
    <property type="entry name" value="HAD-like_sf"/>
</dbReference>
<dbReference type="GO" id="GO:0000287">
    <property type="term" value="F:magnesium ion binding"/>
    <property type="evidence" value="ECO:0007669"/>
    <property type="project" value="TreeGrafter"/>
</dbReference>
<dbReference type="AlphaFoldDB" id="A0A1F7GC57"/>
<dbReference type="Pfam" id="PF08282">
    <property type="entry name" value="Hydrolase_3"/>
    <property type="match status" value="1"/>
</dbReference>
<dbReference type="InterPro" id="IPR023214">
    <property type="entry name" value="HAD_sf"/>
</dbReference>
<dbReference type="Gene3D" id="3.40.50.1000">
    <property type="entry name" value="HAD superfamily/HAD-like"/>
    <property type="match status" value="1"/>
</dbReference>
<organism evidence="1 2">
    <name type="scientific">Candidatus Roizmanbacteria bacterium RIFCSPHIGHO2_01_FULL_39_12c</name>
    <dbReference type="NCBI Taxonomy" id="1802031"/>
    <lineage>
        <taxon>Bacteria</taxon>
        <taxon>Candidatus Roizmaniibacteriota</taxon>
    </lineage>
</organism>
<protein>
    <recommendedName>
        <fullName evidence="3">Cof-like hydrolase</fullName>
    </recommendedName>
</protein>
<sequence length="271" mass="30854">MTLKAILSDFDGTLVDKDNKYNLEVKELLNFIKSKGIRFSVATGRGFYSGIHNVLEELQLFDYHICNGGALIMHNKSRKILWEQAIPSDSARKIKDYLIKTRINFAFESVNYTYVNKKVDFPNYADKKSMRSLTDLNDFSDVLKVLIFGYLNNLSEGDVEKHKKKLSRLCNDISLIKFKFADRFGMDITSIKATKHTAVLEYEKLLEIPRDQIVGMGDGYNDYPLLTACGYKIAMGNAPKELKEIADFIAPSVENNGTIVALQHIIKKFNL</sequence>
<dbReference type="GO" id="GO:0005829">
    <property type="term" value="C:cytosol"/>
    <property type="evidence" value="ECO:0007669"/>
    <property type="project" value="TreeGrafter"/>
</dbReference>
<dbReference type="NCBIfam" id="TIGR00099">
    <property type="entry name" value="Cof-subfamily"/>
    <property type="match status" value="1"/>
</dbReference>
<dbReference type="PANTHER" id="PTHR10000:SF8">
    <property type="entry name" value="HAD SUPERFAMILY HYDROLASE-LIKE, TYPE 3"/>
    <property type="match status" value="1"/>
</dbReference>
<dbReference type="NCBIfam" id="TIGR01484">
    <property type="entry name" value="HAD-SF-IIB"/>
    <property type="match status" value="1"/>
</dbReference>
<evidence type="ECO:0000313" key="2">
    <source>
        <dbReference type="Proteomes" id="UP000177208"/>
    </source>
</evidence>
<dbReference type="SFLD" id="SFLDG01140">
    <property type="entry name" value="C2.B:_Phosphomannomutase_and_P"/>
    <property type="match status" value="1"/>
</dbReference>
<reference evidence="1 2" key="1">
    <citation type="journal article" date="2016" name="Nat. Commun.">
        <title>Thousands of microbial genomes shed light on interconnected biogeochemical processes in an aquifer system.</title>
        <authorList>
            <person name="Anantharaman K."/>
            <person name="Brown C.T."/>
            <person name="Hug L.A."/>
            <person name="Sharon I."/>
            <person name="Castelle C.J."/>
            <person name="Probst A.J."/>
            <person name="Thomas B.C."/>
            <person name="Singh A."/>
            <person name="Wilkins M.J."/>
            <person name="Karaoz U."/>
            <person name="Brodie E.L."/>
            <person name="Williams K.H."/>
            <person name="Hubbard S.S."/>
            <person name="Banfield J.F."/>
        </authorList>
    </citation>
    <scope>NUCLEOTIDE SEQUENCE [LARGE SCALE GENOMIC DNA]</scope>
</reference>
<dbReference type="SFLD" id="SFLDS00003">
    <property type="entry name" value="Haloacid_Dehalogenase"/>
    <property type="match status" value="1"/>
</dbReference>
<dbReference type="SUPFAM" id="SSF56784">
    <property type="entry name" value="HAD-like"/>
    <property type="match status" value="1"/>
</dbReference>
<dbReference type="Proteomes" id="UP000177208">
    <property type="component" value="Unassembled WGS sequence"/>
</dbReference>
<accession>A0A1F7GC57</accession>
<dbReference type="GO" id="GO:0016791">
    <property type="term" value="F:phosphatase activity"/>
    <property type="evidence" value="ECO:0007669"/>
    <property type="project" value="UniProtKB-ARBA"/>
</dbReference>
<comment type="caution">
    <text evidence="1">The sequence shown here is derived from an EMBL/GenBank/DDBJ whole genome shotgun (WGS) entry which is preliminary data.</text>
</comment>
<gene>
    <name evidence="1" type="ORF">A2774_05790</name>
</gene>
<proteinExistence type="predicted"/>
<evidence type="ECO:0000313" key="1">
    <source>
        <dbReference type="EMBL" id="OGK16551.1"/>
    </source>
</evidence>
<dbReference type="InterPro" id="IPR000150">
    <property type="entry name" value="Cof"/>
</dbReference>
<name>A0A1F7GC57_9BACT</name>
<dbReference type="InterPro" id="IPR006379">
    <property type="entry name" value="HAD-SF_hydro_IIB"/>
</dbReference>
<dbReference type="PANTHER" id="PTHR10000">
    <property type="entry name" value="PHOSPHOSERINE PHOSPHATASE"/>
    <property type="match status" value="1"/>
</dbReference>
<dbReference type="Gene3D" id="3.30.1240.10">
    <property type="match status" value="1"/>
</dbReference>